<dbReference type="GO" id="GO:0000287">
    <property type="term" value="F:magnesium ion binding"/>
    <property type="evidence" value="ECO:0007669"/>
    <property type="project" value="UniProtKB-UniRule"/>
</dbReference>
<organism evidence="8 9">
    <name type="scientific">Thermodesulfobium acidiphilum</name>
    <dbReference type="NCBI Taxonomy" id="1794699"/>
    <lineage>
        <taxon>Bacteria</taxon>
        <taxon>Pseudomonadati</taxon>
        <taxon>Thermodesulfobiota</taxon>
        <taxon>Thermodesulfobiia</taxon>
        <taxon>Thermodesulfobiales</taxon>
        <taxon>Thermodesulfobiaceae</taxon>
        <taxon>Thermodesulfobium</taxon>
    </lineage>
</organism>
<comment type="function">
    <text evidence="6">Catalyzes the transfer of a ribosyl phosphate group from 5-phosphoribose 1-diphosphate to orotate, leading to the formation of orotidine monophosphate (OMP).</text>
</comment>
<dbReference type="GO" id="GO:0019856">
    <property type="term" value="P:pyrimidine nucleobase biosynthetic process"/>
    <property type="evidence" value="ECO:0007669"/>
    <property type="project" value="TreeGrafter"/>
</dbReference>
<evidence type="ECO:0000256" key="1">
    <source>
        <dbReference type="ARBA" id="ARBA00004889"/>
    </source>
</evidence>
<evidence type="ECO:0000256" key="2">
    <source>
        <dbReference type="ARBA" id="ARBA00011971"/>
    </source>
</evidence>
<comment type="caution">
    <text evidence="6">Lacks conserved residue(s) required for the propagation of feature annotation.</text>
</comment>
<feature type="binding site" description="in other chain" evidence="6">
    <location>
        <begin position="122"/>
        <end position="130"/>
    </location>
    <ligand>
        <name>5-phospho-alpha-D-ribose 1-diphosphate</name>
        <dbReference type="ChEBI" id="CHEBI:58017"/>
        <note>ligand shared between dimeric partners</note>
    </ligand>
</feature>
<comment type="cofactor">
    <cofactor evidence="6">
        <name>Mg(2+)</name>
        <dbReference type="ChEBI" id="CHEBI:18420"/>
    </cofactor>
</comment>
<comment type="catalytic activity">
    <reaction evidence="6">
        <text>orotidine 5'-phosphate + diphosphate = orotate + 5-phospho-alpha-D-ribose 1-diphosphate</text>
        <dbReference type="Rhea" id="RHEA:10380"/>
        <dbReference type="ChEBI" id="CHEBI:30839"/>
        <dbReference type="ChEBI" id="CHEBI:33019"/>
        <dbReference type="ChEBI" id="CHEBI:57538"/>
        <dbReference type="ChEBI" id="CHEBI:58017"/>
        <dbReference type="EC" id="2.4.2.10"/>
    </reaction>
</comment>
<evidence type="ECO:0000313" key="9">
    <source>
        <dbReference type="Proteomes" id="UP000244792"/>
    </source>
</evidence>
<keyword evidence="5 6" id="KW-0665">Pyrimidine biosynthesis</keyword>
<accession>A0A2R4W0F3</accession>
<dbReference type="PANTHER" id="PTHR19278">
    <property type="entry name" value="OROTATE PHOSPHORIBOSYLTRANSFERASE"/>
    <property type="match status" value="1"/>
</dbReference>
<sequence length="205" mass="22889">MSENNEILTILREHNAIVYGHFLYTSGKHGEVYINKDAIYIKPKVVSELCLKMSIMVRDIDFEVVCAPTIGGVILSQWIAYHSSNLKNTEILSVFSEEVNGKRVLKRGYDKVVENKKILVVDDILTTGSSIKKVISAVKDCKGIIQGSVCLVNRGKVNARDIDSPFLSSLLSIDFKSYEPEECPLCKRNIPINTDLGKGKKLQNL</sequence>
<feature type="binding site" evidence="6">
    <location>
        <position position="154"/>
    </location>
    <ligand>
        <name>orotate</name>
        <dbReference type="ChEBI" id="CHEBI:30839"/>
    </ligand>
</feature>
<keyword evidence="6" id="KW-0460">Magnesium</keyword>
<comment type="pathway">
    <text evidence="1 6">Pyrimidine metabolism; UMP biosynthesis via de novo pathway; UMP from orotate: step 1/2.</text>
</comment>
<keyword evidence="3 6" id="KW-0328">Glycosyltransferase</keyword>
<evidence type="ECO:0000256" key="5">
    <source>
        <dbReference type="ARBA" id="ARBA00022975"/>
    </source>
</evidence>
<comment type="similarity">
    <text evidence="6">Belongs to the purine/pyrimidine phosphoribosyltransferase family. PyrE subfamily.</text>
</comment>
<evidence type="ECO:0000256" key="4">
    <source>
        <dbReference type="ARBA" id="ARBA00022679"/>
    </source>
</evidence>
<proteinExistence type="inferred from homology"/>
<feature type="binding site" evidence="6">
    <location>
        <position position="126"/>
    </location>
    <ligand>
        <name>orotate</name>
        <dbReference type="ChEBI" id="CHEBI:30839"/>
    </ligand>
</feature>
<dbReference type="EMBL" id="CP020921">
    <property type="protein sequence ID" value="AWB10255.1"/>
    <property type="molecule type" value="Genomic_DNA"/>
</dbReference>
<dbReference type="InterPro" id="IPR023031">
    <property type="entry name" value="OPRT"/>
</dbReference>
<dbReference type="SUPFAM" id="SSF53271">
    <property type="entry name" value="PRTase-like"/>
    <property type="match status" value="1"/>
</dbReference>
<evidence type="ECO:0000256" key="3">
    <source>
        <dbReference type="ARBA" id="ARBA00022676"/>
    </source>
</evidence>
<dbReference type="HAMAP" id="MF_01208">
    <property type="entry name" value="PyrE"/>
    <property type="match status" value="1"/>
</dbReference>
<gene>
    <name evidence="6" type="primary">pyrE</name>
    <name evidence="8" type="ORF">TDSAC_0898</name>
</gene>
<dbReference type="CDD" id="cd06223">
    <property type="entry name" value="PRTases_typeI"/>
    <property type="match status" value="1"/>
</dbReference>
<dbReference type="Pfam" id="PF00156">
    <property type="entry name" value="Pribosyltran"/>
    <property type="match status" value="1"/>
</dbReference>
<keyword evidence="4 6" id="KW-0808">Transferase</keyword>
<evidence type="ECO:0000313" key="8">
    <source>
        <dbReference type="EMBL" id="AWB10255.1"/>
    </source>
</evidence>
<protein>
    <recommendedName>
        <fullName evidence="2 6">Orotate phosphoribosyltransferase</fullName>
        <shortName evidence="6">OPRT</shortName>
        <shortName evidence="6">OPRTase</shortName>
        <ecNumber evidence="2 6">2.4.2.10</ecNumber>
    </recommendedName>
</protein>
<reference evidence="8 9" key="1">
    <citation type="submission" date="2017-04" db="EMBL/GenBank/DDBJ databases">
        <title>Genomic insights into metabolism of Thermodesulfobium acidiphilum.</title>
        <authorList>
            <person name="Toshchakov S.V."/>
            <person name="Frolov E.N."/>
            <person name="Kublanov I.V."/>
            <person name="Samarov N.I."/>
            <person name="Novikov A."/>
            <person name="Lebedinsky A.V."/>
            <person name="Bonch-Osmolovskaya E.A."/>
            <person name="Chernyh N.A."/>
        </authorList>
    </citation>
    <scope>NUCLEOTIDE SEQUENCE [LARGE SCALE GENOMIC DNA]</scope>
    <source>
        <strain evidence="8 9">3127-1</strain>
    </source>
</reference>
<name>A0A2R4W0F3_THEAF</name>
<dbReference type="KEGG" id="taci:TDSAC_0898"/>
<feature type="domain" description="Phosphoribosyltransferase" evidence="7">
    <location>
        <begin position="112"/>
        <end position="157"/>
    </location>
</feature>
<dbReference type="AlphaFoldDB" id="A0A2R4W0F3"/>
<evidence type="ECO:0000256" key="6">
    <source>
        <dbReference type="HAMAP-Rule" id="MF_01208"/>
    </source>
</evidence>
<dbReference type="Proteomes" id="UP000244792">
    <property type="component" value="Chromosome"/>
</dbReference>
<dbReference type="GO" id="GO:0044205">
    <property type="term" value="P:'de novo' UMP biosynthetic process"/>
    <property type="evidence" value="ECO:0007669"/>
    <property type="project" value="UniProtKB-UniRule"/>
</dbReference>
<dbReference type="UniPathway" id="UPA00070">
    <property type="reaction ID" value="UER00119"/>
</dbReference>
<dbReference type="InterPro" id="IPR000836">
    <property type="entry name" value="PRTase_dom"/>
</dbReference>
<dbReference type="PANTHER" id="PTHR19278:SF9">
    <property type="entry name" value="URIDINE 5'-MONOPHOSPHATE SYNTHASE"/>
    <property type="match status" value="1"/>
</dbReference>
<comment type="subunit">
    <text evidence="6">Homodimer.</text>
</comment>
<evidence type="ECO:0000259" key="7">
    <source>
        <dbReference type="Pfam" id="PF00156"/>
    </source>
</evidence>
<dbReference type="Gene3D" id="3.40.50.2020">
    <property type="match status" value="1"/>
</dbReference>
<dbReference type="InterPro" id="IPR029057">
    <property type="entry name" value="PRTase-like"/>
</dbReference>
<keyword evidence="9" id="KW-1185">Reference proteome</keyword>
<dbReference type="GO" id="GO:0004588">
    <property type="term" value="F:orotate phosphoribosyltransferase activity"/>
    <property type="evidence" value="ECO:0007669"/>
    <property type="project" value="UniProtKB-UniRule"/>
</dbReference>
<dbReference type="OrthoDB" id="9783570at2"/>
<dbReference type="RefSeq" id="WP_108309070.1">
    <property type="nucleotide sequence ID" value="NZ_CP020921.1"/>
</dbReference>
<dbReference type="EC" id="2.4.2.10" evidence="2 6"/>